<proteinExistence type="predicted"/>
<evidence type="ECO:0000313" key="2">
    <source>
        <dbReference type="Proteomes" id="UP001367030"/>
    </source>
</evidence>
<dbReference type="Proteomes" id="UP001367030">
    <property type="component" value="Unassembled WGS sequence"/>
</dbReference>
<protein>
    <submittedName>
        <fullName evidence="1">Uncharacterized protein</fullName>
    </submittedName>
</protein>
<dbReference type="EMBL" id="JBBKZS010000033">
    <property type="protein sequence ID" value="MEJ8859634.1"/>
    <property type="molecule type" value="Genomic_DNA"/>
</dbReference>
<keyword evidence="2" id="KW-1185">Reference proteome</keyword>
<gene>
    <name evidence="1" type="ORF">WKW79_34095</name>
</gene>
<name>A0ABU8XIV1_9BURK</name>
<organism evidence="1 2">
    <name type="scientific">Variovorax robiniae</name>
    <dbReference type="NCBI Taxonomy" id="1836199"/>
    <lineage>
        <taxon>Bacteria</taxon>
        <taxon>Pseudomonadati</taxon>
        <taxon>Pseudomonadota</taxon>
        <taxon>Betaproteobacteria</taxon>
        <taxon>Burkholderiales</taxon>
        <taxon>Comamonadaceae</taxon>
        <taxon>Variovorax</taxon>
    </lineage>
</organism>
<evidence type="ECO:0000313" key="1">
    <source>
        <dbReference type="EMBL" id="MEJ8859634.1"/>
    </source>
</evidence>
<accession>A0ABU8XIV1</accession>
<comment type="caution">
    <text evidence="1">The sequence shown here is derived from an EMBL/GenBank/DDBJ whole genome shotgun (WGS) entry which is preliminary data.</text>
</comment>
<reference evidence="1 2" key="1">
    <citation type="submission" date="2024-03" db="EMBL/GenBank/DDBJ databases">
        <title>Novel species of the genus Variovorax.</title>
        <authorList>
            <person name="Liu Q."/>
            <person name="Xin Y.-H."/>
        </authorList>
    </citation>
    <scope>NUCLEOTIDE SEQUENCE [LARGE SCALE GENOMIC DNA]</scope>
    <source>
        <strain evidence="1 2">KACC 18901</strain>
    </source>
</reference>
<dbReference type="RefSeq" id="WP_340339671.1">
    <property type="nucleotide sequence ID" value="NZ_JBBKZS010000033.1"/>
</dbReference>
<sequence>MPNIVQTMSDFPATYGEVMKPLDLDALPGELAQRCSTSPMIREWVRLYDRVQRAEKVSSPTQWSPLEVVAYEHDDWTLFSRLRGYTTCEIADFKAYLALCESIKRSEPDGEDFLLQASLAIQRLVSTEAFRQVEARLLAMSYAQPLAPNTTEESDSSGLLHG</sequence>